<dbReference type="Proteomes" id="UP001597304">
    <property type="component" value="Unassembled WGS sequence"/>
</dbReference>
<keyword evidence="5" id="KW-1185">Reference proteome</keyword>
<accession>A0ABW4KYJ8</accession>
<evidence type="ECO:0000259" key="3">
    <source>
        <dbReference type="Pfam" id="PF18203"/>
    </source>
</evidence>
<comment type="caution">
    <text evidence="4">The sequence shown here is derived from an EMBL/GenBank/DDBJ whole genome shotgun (WGS) entry which is preliminary data.</text>
</comment>
<reference evidence="5" key="1">
    <citation type="journal article" date="2019" name="Int. J. Syst. Evol. Microbiol.">
        <title>The Global Catalogue of Microorganisms (GCM) 10K type strain sequencing project: providing services to taxonomists for standard genome sequencing and annotation.</title>
        <authorList>
            <consortium name="The Broad Institute Genomics Platform"/>
            <consortium name="The Broad Institute Genome Sequencing Center for Infectious Disease"/>
            <person name="Wu L."/>
            <person name="Ma J."/>
        </authorList>
    </citation>
    <scope>NUCLEOTIDE SEQUENCE [LARGE SCALE GENOMIC DNA]</scope>
    <source>
        <strain evidence="5">LMG 29247</strain>
    </source>
</reference>
<feature type="domain" description="IPTL-CTERM protein sorting" evidence="3">
    <location>
        <begin position="548"/>
        <end position="573"/>
    </location>
</feature>
<keyword evidence="1" id="KW-1133">Transmembrane helix</keyword>
<keyword evidence="2" id="KW-0732">Signal</keyword>
<proteinExistence type="predicted"/>
<evidence type="ECO:0000256" key="1">
    <source>
        <dbReference type="SAM" id="Phobius"/>
    </source>
</evidence>
<dbReference type="SUPFAM" id="SSF141072">
    <property type="entry name" value="CalX-like"/>
    <property type="match status" value="1"/>
</dbReference>
<dbReference type="NCBIfam" id="TIGR04174">
    <property type="entry name" value="IPTL_CTERM"/>
    <property type="match status" value="1"/>
</dbReference>
<keyword evidence="1" id="KW-0472">Membrane</keyword>
<evidence type="ECO:0000256" key="2">
    <source>
        <dbReference type="SAM" id="SignalP"/>
    </source>
</evidence>
<dbReference type="InterPro" id="IPR026442">
    <property type="entry name" value="IPTL_CTERM"/>
</dbReference>
<feature type="chain" id="PRO_5045693927" evidence="2">
    <location>
        <begin position="17"/>
        <end position="577"/>
    </location>
</feature>
<gene>
    <name evidence="4" type="ORF">ACFSF0_16595</name>
</gene>
<keyword evidence="1" id="KW-0812">Transmembrane</keyword>
<dbReference type="EMBL" id="JBHUEJ010000036">
    <property type="protein sequence ID" value="MFD1712227.1"/>
    <property type="molecule type" value="Genomic_DNA"/>
</dbReference>
<evidence type="ECO:0000313" key="4">
    <source>
        <dbReference type="EMBL" id="MFD1712227.1"/>
    </source>
</evidence>
<dbReference type="InterPro" id="IPR038081">
    <property type="entry name" value="CalX-like_sf"/>
</dbReference>
<feature type="signal peptide" evidence="2">
    <location>
        <begin position="1"/>
        <end position="16"/>
    </location>
</feature>
<sequence length="577" mass="57386">MGLLLAALLGASAAQAQNILILTTGARNDNGDTENSHMPYTVEEFSSPLTFTSFASGGSACNSTQSTTGANGVTKSVTCNQTELVNGTPMSPSIFDPGYDVLVIASAYTTIDAADWPVIEDAVKTRKVRGAVFFVDTINNANTVAMEGVLGRAMGATVTRGSQSGSGRFYFPLNTNAAAAASFTVLPRLELHTGFYAYNGIPPQFNLYTGLSGPANGPTVALTLSPPEAAPSTAMFVPQSDSFGGTGACVFGVSDIGWGKEGSGHNIGKLGVAFLDAFNKSAADGGVCAAALAAPPEIAITKTTTANTAVFPANGTTVPYSVDVTNTSSGALALNVGVSDPPPAGITLGQWTCTQVPPTPPTVQCPTGLTAGALNTTIPSLPAGATLRFTSTGTVTDNSLALTNVATANLPPGATCAGGATPCASQVAFGAPPSVSLVCTPTSLNDSAGPPATCTVTASSAAPAGGLTVALAPLAANPRYTTTCGTSIIVPAGATTSAPCTITATPNTVVGDGNVVANLALAAPPAGATYVLGTPASAQVTVRDDDLAPVPTLGFWGLVLLALGLGGVAWRRQHGLG</sequence>
<protein>
    <submittedName>
        <fullName evidence="4">IPTL-CTERM sorting domain-containing protein</fullName>
    </submittedName>
</protein>
<name>A0ABW4KYJ8_9BURK</name>
<evidence type="ECO:0000313" key="5">
    <source>
        <dbReference type="Proteomes" id="UP001597304"/>
    </source>
</evidence>
<feature type="transmembrane region" description="Helical" evidence="1">
    <location>
        <begin position="553"/>
        <end position="570"/>
    </location>
</feature>
<organism evidence="4 5">
    <name type="scientific">Ottowia flava</name>
    <dbReference type="NCBI Taxonomy" id="2675430"/>
    <lineage>
        <taxon>Bacteria</taxon>
        <taxon>Pseudomonadati</taxon>
        <taxon>Pseudomonadota</taxon>
        <taxon>Betaproteobacteria</taxon>
        <taxon>Burkholderiales</taxon>
        <taxon>Comamonadaceae</taxon>
        <taxon>Ottowia</taxon>
    </lineage>
</organism>
<dbReference type="Pfam" id="PF18203">
    <property type="entry name" value="IPTL-CTERM"/>
    <property type="match status" value="1"/>
</dbReference>